<keyword evidence="2" id="KW-0433">Leucine-rich repeat</keyword>
<dbReference type="InterPro" id="IPR041118">
    <property type="entry name" value="Rx_N"/>
</dbReference>
<dbReference type="Gene3D" id="1.20.5.4130">
    <property type="match status" value="1"/>
</dbReference>
<evidence type="ECO:0000256" key="6">
    <source>
        <dbReference type="SAM" id="MobiDB-lite"/>
    </source>
</evidence>
<dbReference type="GO" id="GO:0006952">
    <property type="term" value="P:defense response"/>
    <property type="evidence" value="ECO:0007669"/>
    <property type="project" value="UniProtKB-KW"/>
</dbReference>
<reference evidence="8" key="1">
    <citation type="submission" date="2015-04" db="UniProtKB">
        <authorList>
            <consortium name="EnsemblPlants"/>
        </authorList>
    </citation>
    <scope>IDENTIFICATION</scope>
    <source>
        <strain evidence="8">SL10</strain>
    </source>
</reference>
<reference evidence="8" key="2">
    <citation type="submission" date="2018-04" db="EMBL/GenBank/DDBJ databases">
        <title>OnivRS2 (Oryza nivara Reference Sequence Version 2).</title>
        <authorList>
            <person name="Zhang J."/>
            <person name="Kudrna D."/>
            <person name="Lee S."/>
            <person name="Talag J."/>
            <person name="Rajasekar S."/>
            <person name="Welchert J."/>
            <person name="Hsing Y.-I."/>
            <person name="Wing R.A."/>
        </authorList>
    </citation>
    <scope>NUCLEOTIDE SEQUENCE [LARGE SCALE GENOMIC DNA]</scope>
</reference>
<dbReference type="STRING" id="4536.A0A0E0FYI6"/>
<dbReference type="EnsemblPlants" id="ONIVA01G49230.1">
    <property type="protein sequence ID" value="ONIVA01G49230.1"/>
    <property type="gene ID" value="ONIVA01G49230"/>
</dbReference>
<protein>
    <recommendedName>
        <fullName evidence="7">Disease resistance N-terminal domain-containing protein</fullName>
    </recommendedName>
</protein>
<dbReference type="Gramene" id="ONIVA01G49230.1">
    <property type="protein sequence ID" value="ONIVA01G49230.1"/>
    <property type="gene ID" value="ONIVA01G49230"/>
</dbReference>
<dbReference type="HOGENOM" id="CLU_000837_20_3_1"/>
<keyword evidence="5" id="KW-0611">Plant defense</keyword>
<evidence type="ECO:0000259" key="7">
    <source>
        <dbReference type="Pfam" id="PF18052"/>
    </source>
</evidence>
<dbReference type="AlphaFoldDB" id="A0A0E0FYI6"/>
<keyword evidence="3" id="KW-0677">Repeat</keyword>
<dbReference type="Proteomes" id="UP000006591">
    <property type="component" value="Chromosome 1"/>
</dbReference>
<evidence type="ECO:0000313" key="9">
    <source>
        <dbReference type="Proteomes" id="UP000006591"/>
    </source>
</evidence>
<accession>A0A0E0FYI6</accession>
<keyword evidence="9" id="KW-1185">Reference proteome</keyword>
<dbReference type="GO" id="GO:0000166">
    <property type="term" value="F:nucleotide binding"/>
    <property type="evidence" value="ECO:0007669"/>
    <property type="project" value="UniProtKB-KW"/>
</dbReference>
<evidence type="ECO:0000256" key="1">
    <source>
        <dbReference type="ARBA" id="ARBA00008894"/>
    </source>
</evidence>
<dbReference type="Pfam" id="PF18052">
    <property type="entry name" value="Rx_N"/>
    <property type="match status" value="1"/>
</dbReference>
<proteinExistence type="inferred from homology"/>
<evidence type="ECO:0000256" key="5">
    <source>
        <dbReference type="ARBA" id="ARBA00022821"/>
    </source>
</evidence>
<evidence type="ECO:0000256" key="3">
    <source>
        <dbReference type="ARBA" id="ARBA00022737"/>
    </source>
</evidence>
<evidence type="ECO:0000256" key="2">
    <source>
        <dbReference type="ARBA" id="ARBA00022614"/>
    </source>
</evidence>
<evidence type="ECO:0000256" key="4">
    <source>
        <dbReference type="ARBA" id="ARBA00022741"/>
    </source>
</evidence>
<feature type="region of interest" description="Disordered" evidence="6">
    <location>
        <begin position="60"/>
        <end position="79"/>
    </location>
</feature>
<comment type="similarity">
    <text evidence="1">Belongs to the disease resistance NB-LRR family.</text>
</comment>
<evidence type="ECO:0000313" key="8">
    <source>
        <dbReference type="EnsemblPlants" id="ONIVA01G49230.1"/>
    </source>
</evidence>
<name>A0A0E0FYI6_ORYNI</name>
<keyword evidence="4" id="KW-0547">Nucleotide-binding</keyword>
<feature type="domain" description="Disease resistance N-terminal" evidence="7">
    <location>
        <begin position="14"/>
        <end position="68"/>
    </location>
</feature>
<sequence>MSGVGEMIASSVARRVASKLGDLAVEEATLLWRFKDDVNDMKEKMRDLVAVMQDADDKVRQEEKMEQWHGGGSPKLSPLPTTLRTCWMNSMLLSSSGTINPSSSYTFPGTIRSSRK</sequence>
<organism evidence="8">
    <name type="scientific">Oryza nivara</name>
    <name type="common">Indian wild rice</name>
    <name type="synonym">Oryza sativa f. spontanea</name>
    <dbReference type="NCBI Taxonomy" id="4536"/>
    <lineage>
        <taxon>Eukaryota</taxon>
        <taxon>Viridiplantae</taxon>
        <taxon>Streptophyta</taxon>
        <taxon>Embryophyta</taxon>
        <taxon>Tracheophyta</taxon>
        <taxon>Spermatophyta</taxon>
        <taxon>Magnoliopsida</taxon>
        <taxon>Liliopsida</taxon>
        <taxon>Poales</taxon>
        <taxon>Poaceae</taxon>
        <taxon>BOP clade</taxon>
        <taxon>Oryzoideae</taxon>
        <taxon>Oryzeae</taxon>
        <taxon>Oryzinae</taxon>
        <taxon>Oryza</taxon>
    </lineage>
</organism>